<dbReference type="AlphaFoldDB" id="A0A939LNG1"/>
<sequence>MSRRRLVEIEPGSVFAVPLFLADEPITRRLAPATFAGRGSEFAFSRVIVDLGGAGFLVEVFDLVGTLATDLAAVTAAPRLFDPVALSGLGISKRRWPLMGVSPAYDAERDSRLSEVRLVMGADDDLRLWHGGSGASAPVSATAAAEHEPWTIWNEARLEARTREALTHR</sequence>
<reference evidence="1" key="1">
    <citation type="submission" date="2021-03" db="EMBL/GenBank/DDBJ databases">
        <title>Actinotalea soli sp. nov., isolated from soil.</title>
        <authorList>
            <person name="Ping W."/>
            <person name="Zhang J."/>
        </authorList>
    </citation>
    <scope>NUCLEOTIDE SEQUENCE</scope>
    <source>
        <strain evidence="1">BY-33</strain>
    </source>
</reference>
<protein>
    <submittedName>
        <fullName evidence="1">Uncharacterized protein</fullName>
    </submittedName>
</protein>
<dbReference type="EMBL" id="JAGEMK010000001">
    <property type="protein sequence ID" value="MBO1750658.1"/>
    <property type="molecule type" value="Genomic_DNA"/>
</dbReference>
<evidence type="ECO:0000313" key="2">
    <source>
        <dbReference type="Proteomes" id="UP000664209"/>
    </source>
</evidence>
<dbReference type="InterPro" id="IPR029278">
    <property type="entry name" value="Imm26"/>
</dbReference>
<proteinExistence type="predicted"/>
<name>A0A939LNG1_9CELL</name>
<accession>A0A939LNG1</accession>
<keyword evidence="2" id="KW-1185">Reference proteome</keyword>
<dbReference type="RefSeq" id="WP_208054282.1">
    <property type="nucleotide sequence ID" value="NZ_JAGEMK010000001.1"/>
</dbReference>
<dbReference type="Proteomes" id="UP000664209">
    <property type="component" value="Unassembled WGS sequence"/>
</dbReference>
<gene>
    <name evidence="1" type="ORF">J4G33_02450</name>
</gene>
<dbReference type="Pfam" id="PF15428">
    <property type="entry name" value="Imm26"/>
    <property type="match status" value="1"/>
</dbReference>
<comment type="caution">
    <text evidence="1">The sequence shown here is derived from an EMBL/GenBank/DDBJ whole genome shotgun (WGS) entry which is preliminary data.</text>
</comment>
<organism evidence="1 2">
    <name type="scientific">Actinotalea soli</name>
    <dbReference type="NCBI Taxonomy" id="2819234"/>
    <lineage>
        <taxon>Bacteria</taxon>
        <taxon>Bacillati</taxon>
        <taxon>Actinomycetota</taxon>
        <taxon>Actinomycetes</taxon>
        <taxon>Micrococcales</taxon>
        <taxon>Cellulomonadaceae</taxon>
        <taxon>Actinotalea</taxon>
    </lineage>
</organism>
<evidence type="ECO:0000313" key="1">
    <source>
        <dbReference type="EMBL" id="MBO1750658.1"/>
    </source>
</evidence>